<dbReference type="CDD" id="cd09275">
    <property type="entry name" value="RNase_HI_RT_DIRS1"/>
    <property type="match status" value="1"/>
</dbReference>
<dbReference type="EMBL" id="CAACVG010013556">
    <property type="protein sequence ID" value="VEN61980.1"/>
    <property type="molecule type" value="Genomic_DNA"/>
</dbReference>
<keyword evidence="3" id="KW-1185">Reference proteome</keyword>
<protein>
    <recommendedName>
        <fullName evidence="1">Reverse transcriptase domain-containing protein</fullName>
    </recommendedName>
</protein>
<sequence>MQTWSPDDKKIISAEIEKLLCKGAISVVQPCEGQYLSTIFTVPKPDGSARLILNLKKFNVFVKTDHFKLEDNRVVTKLITRDCYMAKLDLQEAYFSVPLDEADRKFMRFSFDGSLYEFNCLCFGLNCAPMLFTKLMKPVVSFLRGKGHMSVIYLDDFLLIGKNYKECQMNILETVSFLDYLGFIINYDKSILVPKKECIYLGFEYNSENMTISLPTDKRRRLLSMLLKFKRRKQCSIREFAKIIGKLVAACPAMRFGYLYTKLLEREKFLALKRSGGAYDSIMQIRAHLRDDIEWWIRNIPYSNNLIRRDEFQLELFTDASNSGWGAHANDISCQGFWSEDEKKHHINYLELLAVFFGLKCFIKDLSNCSVLCRIDNTTALTYINRMGGIQFPKLNKLARTIWQWAEFRNIFLLASYVRSEDNVEADRASRSLHKDTEWVLADYAYQELVSRFGCPDIDLFASRINKKCRVYVAWQRDPDALTINAFTLNWKNYFFYAFPPFSIILRTLRKIIDDEAEGIMVVPVWPTQPWYPLYLSLVVQEPVIFKPNRNLLQFDRAPHPLWENLSLMGGRLSGKHYNLQECQRNR</sequence>
<evidence type="ECO:0000313" key="2">
    <source>
        <dbReference type="EMBL" id="VEN61980.1"/>
    </source>
</evidence>
<dbReference type="GO" id="GO:0071897">
    <property type="term" value="P:DNA biosynthetic process"/>
    <property type="evidence" value="ECO:0007669"/>
    <property type="project" value="UniProtKB-ARBA"/>
</dbReference>
<dbReference type="Proteomes" id="UP000410492">
    <property type="component" value="Unassembled WGS sequence"/>
</dbReference>
<dbReference type="CDD" id="cd03714">
    <property type="entry name" value="RT_DIRS1"/>
    <property type="match status" value="1"/>
</dbReference>
<evidence type="ECO:0000259" key="1">
    <source>
        <dbReference type="PROSITE" id="PS50878"/>
    </source>
</evidence>
<dbReference type="Gene3D" id="3.30.70.270">
    <property type="match status" value="1"/>
</dbReference>
<dbReference type="AlphaFoldDB" id="A0A653DPP2"/>
<reference evidence="2 3" key="1">
    <citation type="submission" date="2019-01" db="EMBL/GenBank/DDBJ databases">
        <authorList>
            <person name="Sayadi A."/>
        </authorList>
    </citation>
    <scope>NUCLEOTIDE SEQUENCE [LARGE SCALE GENOMIC DNA]</scope>
</reference>
<dbReference type="PROSITE" id="PS50878">
    <property type="entry name" value="RT_POL"/>
    <property type="match status" value="1"/>
</dbReference>
<dbReference type="Pfam" id="PF00078">
    <property type="entry name" value="RVT_1"/>
    <property type="match status" value="1"/>
</dbReference>
<dbReference type="SUPFAM" id="SSF56672">
    <property type="entry name" value="DNA/RNA polymerases"/>
    <property type="match status" value="1"/>
</dbReference>
<gene>
    <name evidence="2" type="ORF">CALMAC_LOCUS19237</name>
</gene>
<proteinExistence type="predicted"/>
<name>A0A653DPP2_CALMS</name>
<dbReference type="InterPro" id="IPR043128">
    <property type="entry name" value="Rev_trsase/Diguanyl_cyclase"/>
</dbReference>
<dbReference type="PANTHER" id="PTHR33050:SF7">
    <property type="entry name" value="RIBONUCLEASE H"/>
    <property type="match status" value="1"/>
</dbReference>
<accession>A0A653DPP2</accession>
<dbReference type="PANTHER" id="PTHR33050">
    <property type="entry name" value="REVERSE TRANSCRIPTASE DOMAIN-CONTAINING PROTEIN"/>
    <property type="match status" value="1"/>
</dbReference>
<dbReference type="Gene3D" id="3.10.10.10">
    <property type="entry name" value="HIV Type 1 Reverse Transcriptase, subunit A, domain 1"/>
    <property type="match status" value="1"/>
</dbReference>
<dbReference type="InterPro" id="IPR043502">
    <property type="entry name" value="DNA/RNA_pol_sf"/>
</dbReference>
<dbReference type="OrthoDB" id="2348824at2759"/>
<dbReference type="InterPro" id="IPR000477">
    <property type="entry name" value="RT_dom"/>
</dbReference>
<feature type="domain" description="Reverse transcriptase" evidence="1">
    <location>
        <begin position="23"/>
        <end position="205"/>
    </location>
</feature>
<evidence type="ECO:0000313" key="3">
    <source>
        <dbReference type="Proteomes" id="UP000410492"/>
    </source>
</evidence>
<organism evidence="2 3">
    <name type="scientific">Callosobruchus maculatus</name>
    <name type="common">Southern cowpea weevil</name>
    <name type="synonym">Pulse bruchid</name>
    <dbReference type="NCBI Taxonomy" id="64391"/>
    <lineage>
        <taxon>Eukaryota</taxon>
        <taxon>Metazoa</taxon>
        <taxon>Ecdysozoa</taxon>
        <taxon>Arthropoda</taxon>
        <taxon>Hexapoda</taxon>
        <taxon>Insecta</taxon>
        <taxon>Pterygota</taxon>
        <taxon>Neoptera</taxon>
        <taxon>Endopterygota</taxon>
        <taxon>Coleoptera</taxon>
        <taxon>Polyphaga</taxon>
        <taxon>Cucujiformia</taxon>
        <taxon>Chrysomeloidea</taxon>
        <taxon>Chrysomelidae</taxon>
        <taxon>Bruchinae</taxon>
        <taxon>Bruchini</taxon>
        <taxon>Callosobruchus</taxon>
    </lineage>
</organism>
<dbReference type="InterPro" id="IPR052055">
    <property type="entry name" value="Hepadnavirus_pol/RT"/>
</dbReference>